<feature type="compositionally biased region" description="Basic and acidic residues" evidence="9">
    <location>
        <begin position="1"/>
        <end position="40"/>
    </location>
</feature>
<dbReference type="GO" id="GO:0004674">
    <property type="term" value="F:protein serine/threonine kinase activity"/>
    <property type="evidence" value="ECO:0007669"/>
    <property type="project" value="UniProtKB-KW"/>
</dbReference>
<evidence type="ECO:0000259" key="10">
    <source>
        <dbReference type="PROSITE" id="PS50011"/>
    </source>
</evidence>
<keyword evidence="4" id="KW-0547">Nucleotide-binding</keyword>
<dbReference type="PANTHER" id="PTHR48012">
    <property type="entry name" value="STERILE20-LIKE KINASE, ISOFORM B-RELATED"/>
    <property type="match status" value="1"/>
</dbReference>
<dbReference type="SMART" id="SM00220">
    <property type="entry name" value="S_TKc"/>
    <property type="match status" value="1"/>
</dbReference>
<evidence type="ECO:0000256" key="8">
    <source>
        <dbReference type="ARBA" id="ARBA00048679"/>
    </source>
</evidence>
<dbReference type="InterPro" id="IPR000719">
    <property type="entry name" value="Prot_kinase_dom"/>
</dbReference>
<organism evidence="11 12">
    <name type="scientific">Pseudoloma neurophilia</name>
    <dbReference type="NCBI Taxonomy" id="146866"/>
    <lineage>
        <taxon>Eukaryota</taxon>
        <taxon>Fungi</taxon>
        <taxon>Fungi incertae sedis</taxon>
        <taxon>Microsporidia</taxon>
        <taxon>Pseudoloma</taxon>
    </lineage>
</organism>
<dbReference type="PROSITE" id="PS00108">
    <property type="entry name" value="PROTEIN_KINASE_ST"/>
    <property type="match status" value="1"/>
</dbReference>
<dbReference type="InterPro" id="IPR008271">
    <property type="entry name" value="Ser/Thr_kinase_AS"/>
</dbReference>
<evidence type="ECO:0000256" key="3">
    <source>
        <dbReference type="ARBA" id="ARBA00022679"/>
    </source>
</evidence>
<dbReference type="GO" id="GO:0005524">
    <property type="term" value="F:ATP binding"/>
    <property type="evidence" value="ECO:0007669"/>
    <property type="project" value="UniProtKB-KW"/>
</dbReference>
<sequence>EHTQTKNEHTQTKNEHTQTKNEHTQTKNEHTQTKNEHNQTKNELGLTKNELGTRKNELGLTKNELGTRKNEPIQTKNENDFMYVPCLSIYLEYCPYSLDRIIQNTNVILLPDYIKTIVHQLLKAVYYLHRKFILHRDIKPGNIIISQQGIVKLCDFGLARDINVFNLQNCDISRSSDASKNCDDSKNRDISRTSDDSNVFDDNSNAFDENSKNCDAS</sequence>
<dbReference type="EMBL" id="LGUB01001411">
    <property type="protein sequence ID" value="KRH91899.1"/>
    <property type="molecule type" value="Genomic_DNA"/>
</dbReference>
<feature type="non-terminal residue" evidence="11">
    <location>
        <position position="1"/>
    </location>
</feature>
<evidence type="ECO:0000313" key="11">
    <source>
        <dbReference type="EMBL" id="KRH91899.1"/>
    </source>
</evidence>
<feature type="region of interest" description="Disordered" evidence="9">
    <location>
        <begin position="1"/>
        <end position="50"/>
    </location>
</feature>
<dbReference type="GO" id="GO:0005737">
    <property type="term" value="C:cytoplasm"/>
    <property type="evidence" value="ECO:0007669"/>
    <property type="project" value="TreeGrafter"/>
</dbReference>
<keyword evidence="12" id="KW-1185">Reference proteome</keyword>
<accession>A0A0R0M0L6</accession>
<dbReference type="PROSITE" id="PS50011">
    <property type="entry name" value="PROTEIN_KINASE_DOM"/>
    <property type="match status" value="1"/>
</dbReference>
<dbReference type="InterPro" id="IPR050629">
    <property type="entry name" value="STE20/SPS1-PAK"/>
</dbReference>
<evidence type="ECO:0000256" key="2">
    <source>
        <dbReference type="ARBA" id="ARBA00022527"/>
    </source>
</evidence>
<feature type="non-terminal residue" evidence="11">
    <location>
        <position position="217"/>
    </location>
</feature>
<gene>
    <name evidence="11" type="ORF">M153_194810002</name>
</gene>
<evidence type="ECO:0000313" key="12">
    <source>
        <dbReference type="Proteomes" id="UP000051530"/>
    </source>
</evidence>
<keyword evidence="6" id="KW-0067">ATP-binding</keyword>
<reference evidence="11 12" key="1">
    <citation type="submission" date="2015-07" db="EMBL/GenBank/DDBJ databases">
        <title>The genome of Pseudoloma neurophilia, a relevant intracellular parasite of the zebrafish.</title>
        <authorList>
            <person name="Ndikumana S."/>
            <person name="Pelin A."/>
            <person name="Sanders J."/>
            <person name="Corradi N."/>
        </authorList>
    </citation>
    <scope>NUCLEOTIDE SEQUENCE [LARGE SCALE GENOMIC DNA]</scope>
    <source>
        <strain evidence="11 12">MK1</strain>
    </source>
</reference>
<proteinExistence type="inferred from homology"/>
<feature type="compositionally biased region" description="Low complexity" evidence="9">
    <location>
        <begin position="196"/>
        <end position="208"/>
    </location>
</feature>
<evidence type="ECO:0000256" key="9">
    <source>
        <dbReference type="SAM" id="MobiDB-lite"/>
    </source>
</evidence>
<dbReference type="InterPro" id="IPR011009">
    <property type="entry name" value="Kinase-like_dom_sf"/>
</dbReference>
<feature type="region of interest" description="Disordered" evidence="9">
    <location>
        <begin position="175"/>
        <end position="217"/>
    </location>
</feature>
<dbReference type="VEuPathDB" id="MicrosporidiaDB:M153_194810002"/>
<dbReference type="AlphaFoldDB" id="A0A0R0M0L6"/>
<dbReference type="PANTHER" id="PTHR48012:SF10">
    <property type="entry name" value="FI20177P1"/>
    <property type="match status" value="1"/>
</dbReference>
<dbReference type="Proteomes" id="UP000051530">
    <property type="component" value="Unassembled WGS sequence"/>
</dbReference>
<protein>
    <submittedName>
        <fullName evidence="11">CMGC/CDK/CDK7 protein kinase</fullName>
    </submittedName>
</protein>
<dbReference type="Gene3D" id="1.10.510.10">
    <property type="entry name" value="Transferase(Phosphotransferase) domain 1"/>
    <property type="match status" value="1"/>
</dbReference>
<keyword evidence="3" id="KW-0808">Transferase</keyword>
<evidence type="ECO:0000256" key="7">
    <source>
        <dbReference type="ARBA" id="ARBA00047899"/>
    </source>
</evidence>
<comment type="similarity">
    <text evidence="1">Belongs to the protein kinase superfamily. STE Ser/Thr protein kinase family. STE20 subfamily.</text>
</comment>
<evidence type="ECO:0000256" key="5">
    <source>
        <dbReference type="ARBA" id="ARBA00022777"/>
    </source>
</evidence>
<comment type="catalytic activity">
    <reaction evidence="7">
        <text>L-threonyl-[protein] + ATP = O-phospho-L-threonyl-[protein] + ADP + H(+)</text>
        <dbReference type="Rhea" id="RHEA:46608"/>
        <dbReference type="Rhea" id="RHEA-COMP:11060"/>
        <dbReference type="Rhea" id="RHEA-COMP:11605"/>
        <dbReference type="ChEBI" id="CHEBI:15378"/>
        <dbReference type="ChEBI" id="CHEBI:30013"/>
        <dbReference type="ChEBI" id="CHEBI:30616"/>
        <dbReference type="ChEBI" id="CHEBI:61977"/>
        <dbReference type="ChEBI" id="CHEBI:456216"/>
        <dbReference type="EC" id="2.7.11.1"/>
    </reaction>
</comment>
<name>A0A0R0M0L6_9MICR</name>
<evidence type="ECO:0000256" key="6">
    <source>
        <dbReference type="ARBA" id="ARBA00022840"/>
    </source>
</evidence>
<evidence type="ECO:0000256" key="4">
    <source>
        <dbReference type="ARBA" id="ARBA00022741"/>
    </source>
</evidence>
<comment type="catalytic activity">
    <reaction evidence="8">
        <text>L-seryl-[protein] + ATP = O-phospho-L-seryl-[protein] + ADP + H(+)</text>
        <dbReference type="Rhea" id="RHEA:17989"/>
        <dbReference type="Rhea" id="RHEA-COMP:9863"/>
        <dbReference type="Rhea" id="RHEA-COMP:11604"/>
        <dbReference type="ChEBI" id="CHEBI:15378"/>
        <dbReference type="ChEBI" id="CHEBI:29999"/>
        <dbReference type="ChEBI" id="CHEBI:30616"/>
        <dbReference type="ChEBI" id="CHEBI:83421"/>
        <dbReference type="ChEBI" id="CHEBI:456216"/>
        <dbReference type="EC" id="2.7.11.1"/>
    </reaction>
</comment>
<dbReference type="OrthoDB" id="4062651at2759"/>
<keyword evidence="2" id="KW-0723">Serine/threonine-protein kinase</keyword>
<dbReference type="Pfam" id="PF00069">
    <property type="entry name" value="Pkinase"/>
    <property type="match status" value="1"/>
</dbReference>
<evidence type="ECO:0000256" key="1">
    <source>
        <dbReference type="ARBA" id="ARBA00008874"/>
    </source>
</evidence>
<feature type="compositionally biased region" description="Basic and acidic residues" evidence="9">
    <location>
        <begin position="180"/>
        <end position="195"/>
    </location>
</feature>
<keyword evidence="5 11" id="KW-0418">Kinase</keyword>
<feature type="domain" description="Protein kinase" evidence="10">
    <location>
        <begin position="1"/>
        <end position="217"/>
    </location>
</feature>
<dbReference type="SUPFAM" id="SSF56112">
    <property type="entry name" value="Protein kinase-like (PK-like)"/>
    <property type="match status" value="1"/>
</dbReference>
<comment type="caution">
    <text evidence="11">The sequence shown here is derived from an EMBL/GenBank/DDBJ whole genome shotgun (WGS) entry which is preliminary data.</text>
</comment>